<sequence>MMTNQTKREMAAAAALPAKPNRLISTASVVLLHLPTKLESPFFPTRQLGWFSLVMDTCLSINQSVSRSRIEVFPYYILGNFSYIYLIPIRFQD</sequence>
<keyword evidence="1" id="KW-0472">Membrane</keyword>
<gene>
    <name evidence="2" type="ORF">HID58_083133</name>
</gene>
<name>A0ABQ7YCQ2_BRANA</name>
<evidence type="ECO:0000313" key="3">
    <source>
        <dbReference type="Proteomes" id="UP000824890"/>
    </source>
</evidence>
<dbReference type="Proteomes" id="UP000824890">
    <property type="component" value="Unassembled WGS sequence"/>
</dbReference>
<evidence type="ECO:0000313" key="2">
    <source>
        <dbReference type="EMBL" id="KAH0865922.1"/>
    </source>
</evidence>
<proteinExistence type="predicted"/>
<keyword evidence="1" id="KW-0812">Transmembrane</keyword>
<protein>
    <submittedName>
        <fullName evidence="2">Uncharacterized protein</fullName>
    </submittedName>
</protein>
<evidence type="ECO:0000256" key="1">
    <source>
        <dbReference type="SAM" id="Phobius"/>
    </source>
</evidence>
<keyword evidence="1" id="KW-1133">Transmembrane helix</keyword>
<keyword evidence="3" id="KW-1185">Reference proteome</keyword>
<feature type="transmembrane region" description="Helical" evidence="1">
    <location>
        <begin position="72"/>
        <end position="91"/>
    </location>
</feature>
<reference evidence="2 3" key="1">
    <citation type="submission" date="2021-05" db="EMBL/GenBank/DDBJ databases">
        <title>Genome Assembly of Synthetic Allotetraploid Brassica napus Reveals Homoeologous Exchanges between Subgenomes.</title>
        <authorList>
            <person name="Davis J.T."/>
        </authorList>
    </citation>
    <scope>NUCLEOTIDE SEQUENCE [LARGE SCALE GENOMIC DNA]</scope>
    <source>
        <strain evidence="3">cv. Da-Ae</strain>
        <tissue evidence="2">Seedling</tissue>
    </source>
</reference>
<comment type="caution">
    <text evidence="2">The sequence shown here is derived from an EMBL/GenBank/DDBJ whole genome shotgun (WGS) entry which is preliminary data.</text>
</comment>
<dbReference type="EMBL" id="JAGKQM010000018">
    <property type="protein sequence ID" value="KAH0865922.1"/>
    <property type="molecule type" value="Genomic_DNA"/>
</dbReference>
<organism evidence="2 3">
    <name type="scientific">Brassica napus</name>
    <name type="common">Rape</name>
    <dbReference type="NCBI Taxonomy" id="3708"/>
    <lineage>
        <taxon>Eukaryota</taxon>
        <taxon>Viridiplantae</taxon>
        <taxon>Streptophyta</taxon>
        <taxon>Embryophyta</taxon>
        <taxon>Tracheophyta</taxon>
        <taxon>Spermatophyta</taxon>
        <taxon>Magnoliopsida</taxon>
        <taxon>eudicotyledons</taxon>
        <taxon>Gunneridae</taxon>
        <taxon>Pentapetalae</taxon>
        <taxon>rosids</taxon>
        <taxon>malvids</taxon>
        <taxon>Brassicales</taxon>
        <taxon>Brassicaceae</taxon>
        <taxon>Brassiceae</taxon>
        <taxon>Brassica</taxon>
    </lineage>
</organism>
<accession>A0ABQ7YCQ2</accession>